<evidence type="ECO:0000256" key="6">
    <source>
        <dbReference type="SAM" id="Phobius"/>
    </source>
</evidence>
<feature type="transmembrane region" description="Helical" evidence="6">
    <location>
        <begin position="159"/>
        <end position="179"/>
    </location>
</feature>
<gene>
    <name evidence="9" type="ORF">SAMN05878437_2849</name>
</gene>
<keyword evidence="4 6" id="KW-0472">Membrane</keyword>
<feature type="transmembrane region" description="Helical" evidence="6">
    <location>
        <begin position="270"/>
        <end position="288"/>
    </location>
</feature>
<feature type="transmembrane region" description="Helical" evidence="6">
    <location>
        <begin position="23"/>
        <end position="42"/>
    </location>
</feature>
<feature type="transmembrane region" description="Helical" evidence="6">
    <location>
        <begin position="54"/>
        <end position="75"/>
    </location>
</feature>
<dbReference type="Proteomes" id="UP000190911">
    <property type="component" value="Chromosome I"/>
</dbReference>
<dbReference type="InterPro" id="IPR018393">
    <property type="entry name" value="NADHpl_OxRdtase_5_subgr"/>
</dbReference>
<reference evidence="9 10" key="1">
    <citation type="submission" date="2016-11" db="EMBL/GenBank/DDBJ databases">
        <authorList>
            <person name="Jaros S."/>
            <person name="Januszkiewicz K."/>
            <person name="Wedrychowicz H."/>
        </authorList>
    </citation>
    <scope>NUCLEOTIDE SEQUENCE [LARGE SCALE GENOMIC DNA]</scope>
    <source>
        <strain evidence="9 10">ACAM 12</strain>
    </source>
</reference>
<dbReference type="Gene3D" id="1.20.5.2700">
    <property type="match status" value="1"/>
</dbReference>
<proteinExistence type="predicted"/>
<dbReference type="NCBIfam" id="NF005141">
    <property type="entry name" value="PRK06590.1"/>
    <property type="match status" value="1"/>
</dbReference>
<evidence type="ECO:0000313" key="9">
    <source>
        <dbReference type="EMBL" id="SHM41651.1"/>
    </source>
</evidence>
<keyword evidence="10" id="KW-1185">Reference proteome</keyword>
<dbReference type="Pfam" id="PF00662">
    <property type="entry name" value="Proton_antipo_N"/>
    <property type="match status" value="1"/>
</dbReference>
<evidence type="ECO:0000256" key="2">
    <source>
        <dbReference type="ARBA" id="ARBA00022692"/>
    </source>
</evidence>
<dbReference type="NCBIfam" id="TIGR01974">
    <property type="entry name" value="NDH_I_L"/>
    <property type="match status" value="1"/>
</dbReference>
<dbReference type="InterPro" id="IPR001750">
    <property type="entry name" value="ND/Mrp_TM"/>
</dbReference>
<evidence type="ECO:0000259" key="7">
    <source>
        <dbReference type="Pfam" id="PF00361"/>
    </source>
</evidence>
<evidence type="ECO:0000259" key="8">
    <source>
        <dbReference type="Pfam" id="PF00662"/>
    </source>
</evidence>
<feature type="transmembrane region" description="Helical" evidence="6">
    <location>
        <begin position="300"/>
        <end position="321"/>
    </location>
</feature>
<keyword evidence="2 5" id="KW-0812">Transmembrane</keyword>
<feature type="transmembrane region" description="Helical" evidence="6">
    <location>
        <begin position="476"/>
        <end position="497"/>
    </location>
</feature>
<dbReference type="GO" id="GO:0012505">
    <property type="term" value="C:endomembrane system"/>
    <property type="evidence" value="ECO:0007669"/>
    <property type="project" value="UniProtKB-SubCell"/>
</dbReference>
<dbReference type="STRING" id="29571.SAMN05878437_2849"/>
<evidence type="ECO:0000256" key="5">
    <source>
        <dbReference type="RuleBase" id="RU000320"/>
    </source>
</evidence>
<feature type="transmembrane region" description="Helical" evidence="6">
    <location>
        <begin position="104"/>
        <end position="125"/>
    </location>
</feature>
<evidence type="ECO:0000256" key="4">
    <source>
        <dbReference type="ARBA" id="ARBA00023136"/>
    </source>
</evidence>
<feature type="transmembrane region" description="Helical" evidence="6">
    <location>
        <begin position="137"/>
        <end position="153"/>
    </location>
</feature>
<feature type="transmembrane region" description="Helical" evidence="6">
    <location>
        <begin position="328"/>
        <end position="346"/>
    </location>
</feature>
<dbReference type="PANTHER" id="PTHR42829:SF2">
    <property type="entry name" value="NADH-UBIQUINONE OXIDOREDUCTASE CHAIN 5"/>
    <property type="match status" value="1"/>
</dbReference>
<dbReference type="GO" id="GO:0003954">
    <property type="term" value="F:NADH dehydrogenase activity"/>
    <property type="evidence" value="ECO:0007669"/>
    <property type="project" value="TreeGrafter"/>
</dbReference>
<dbReference type="PANTHER" id="PTHR42829">
    <property type="entry name" value="NADH-UBIQUINONE OXIDOREDUCTASE CHAIN 5"/>
    <property type="match status" value="1"/>
</dbReference>
<evidence type="ECO:0000256" key="3">
    <source>
        <dbReference type="ARBA" id="ARBA00022989"/>
    </source>
</evidence>
<dbReference type="FunCoup" id="A0A1M7ILS5">
    <property type="interactions" value="222"/>
</dbReference>
<dbReference type="RefSeq" id="WP_079554645.1">
    <property type="nucleotide sequence ID" value="NZ_LT670847.1"/>
</dbReference>
<accession>A0A1M7ILS5</accession>
<dbReference type="Pfam" id="PF00361">
    <property type="entry name" value="Proton_antipo_M"/>
    <property type="match status" value="1"/>
</dbReference>
<dbReference type="GO" id="GO:0016020">
    <property type="term" value="C:membrane"/>
    <property type="evidence" value="ECO:0007669"/>
    <property type="project" value="UniProtKB-SubCell"/>
</dbReference>
<feature type="domain" description="NADH:quinone oxidoreductase/Mrp antiporter transmembrane" evidence="7">
    <location>
        <begin position="155"/>
        <end position="446"/>
    </location>
</feature>
<evidence type="ECO:0000256" key="1">
    <source>
        <dbReference type="ARBA" id="ARBA00004127"/>
    </source>
</evidence>
<dbReference type="EMBL" id="LT670847">
    <property type="protein sequence ID" value="SHM41651.1"/>
    <property type="molecule type" value="Genomic_DNA"/>
</dbReference>
<feature type="transmembrane region" description="Helical" evidence="6">
    <location>
        <begin position="230"/>
        <end position="249"/>
    </location>
</feature>
<feature type="domain" description="NADH-Ubiquinone oxidoreductase (complex I) chain 5 N-terminal" evidence="8">
    <location>
        <begin position="88"/>
        <end position="138"/>
    </location>
</feature>
<dbReference type="InParanoid" id="A0A1M7ILS5"/>
<feature type="transmembrane region" description="Helical" evidence="6">
    <location>
        <begin position="618"/>
        <end position="638"/>
    </location>
</feature>
<feature type="transmembrane region" description="Helical" evidence="6">
    <location>
        <begin position="395"/>
        <end position="415"/>
    </location>
</feature>
<dbReference type="PRINTS" id="PR01435">
    <property type="entry name" value="NPOXDRDTASE5"/>
</dbReference>
<feature type="transmembrane region" description="Helical" evidence="6">
    <location>
        <begin position="191"/>
        <end position="210"/>
    </location>
</feature>
<organism evidence="9 10">
    <name type="scientific">Vreelandella subglaciescola</name>
    <dbReference type="NCBI Taxonomy" id="29571"/>
    <lineage>
        <taxon>Bacteria</taxon>
        <taxon>Pseudomonadati</taxon>
        <taxon>Pseudomonadota</taxon>
        <taxon>Gammaproteobacteria</taxon>
        <taxon>Oceanospirillales</taxon>
        <taxon>Halomonadaceae</taxon>
        <taxon>Vreelandella</taxon>
    </lineage>
</organism>
<protein>
    <submittedName>
        <fullName evidence="9">NADH dehydrogenase subunit L</fullName>
    </submittedName>
</protein>
<feature type="transmembrane region" description="Helical" evidence="6">
    <location>
        <begin position="517"/>
        <end position="538"/>
    </location>
</feature>
<dbReference type="GO" id="GO:0042773">
    <property type="term" value="P:ATP synthesis coupled electron transport"/>
    <property type="evidence" value="ECO:0007669"/>
    <property type="project" value="InterPro"/>
</dbReference>
<dbReference type="PRINTS" id="PR01434">
    <property type="entry name" value="NADHDHGNASE5"/>
</dbReference>
<name>A0A1M7ILS5_9GAMM</name>
<dbReference type="GO" id="GO:0015990">
    <property type="term" value="P:electron transport coupled proton transport"/>
    <property type="evidence" value="ECO:0007669"/>
    <property type="project" value="TreeGrafter"/>
</dbReference>
<keyword evidence="3 6" id="KW-1133">Transmembrane helix</keyword>
<feature type="transmembrane region" description="Helical" evidence="6">
    <location>
        <begin position="435"/>
        <end position="455"/>
    </location>
</feature>
<dbReference type="GO" id="GO:0008137">
    <property type="term" value="F:NADH dehydrogenase (ubiquinone) activity"/>
    <property type="evidence" value="ECO:0007669"/>
    <property type="project" value="InterPro"/>
</dbReference>
<dbReference type="AlphaFoldDB" id="A0A1M7ILS5"/>
<comment type="subcellular location">
    <subcellularLocation>
        <location evidence="1">Endomembrane system</location>
        <topology evidence="1">Multi-pass membrane protein</topology>
    </subcellularLocation>
    <subcellularLocation>
        <location evidence="5">Membrane</location>
        <topology evidence="5">Multi-pass membrane protein</topology>
    </subcellularLocation>
</comment>
<dbReference type="InterPro" id="IPR003945">
    <property type="entry name" value="NU5C-like"/>
</dbReference>
<dbReference type="InterPro" id="IPR001516">
    <property type="entry name" value="Proton_antipo_N"/>
</dbReference>
<feature type="transmembrane region" description="Helical" evidence="6">
    <location>
        <begin position="352"/>
        <end position="375"/>
    </location>
</feature>
<evidence type="ECO:0000313" key="10">
    <source>
        <dbReference type="Proteomes" id="UP000190911"/>
    </source>
</evidence>
<sequence length="641" mass="68236">MMELLTTFLTTLSATLSTTFSTALLLPLTFLLPLAGTLILAFSRGTLSYRLSALVGVGSVGLAALATVLLALGFATDATPQSITLWTWIAVGEFAPSIGLALDGLSLTMLSVITGVGFFIHLFAAWYMRGEEGITRFYTYMNLFVFSMILLVLGDNLLLLFLGWEGVGLCSYLLISYYYHDSANGWAGFKAFIITRIGDVFLAIGMFLLFSRLGTLDINEILTLAPKAWQAGDTTVELAAFLLLGGALGKSAQLPLHTWLADAMAGPTPVSALIHAATMVTAGVYLIARMHGIFELAPTALYVTGVIGALTLLMAGFAALAQTDIKRVLAYSTMSQIGYMFLALGVGAFDTAIFHLMTHAFFKALLFLSAGAVIVSCHHEQDMRNLGGLWRKLPLAYMGFVVGGAALAALPLVSAGFYSKDEILWQALAANQQGLLIAGLIGALLTSLYTLRLIIGTFHGSAKSDNARHAEAGRGLAHGLPLVVLAVLSTFLGAWITPPLSGVLPTGPGEGVTAGHGALELIAAAVALSGMALAIWLFGLKRGWLRLADHGMGAGLWQLWHHAWGFDMLYDWTLVRPYRGLVALLKSDVVEGVFRLLAKLVRLVHLGLSRTQTGKLRGYAVTMVVGATLILLSLALVIQGT</sequence>